<name>A0ABT5IDF9_9CAUL</name>
<keyword evidence="4" id="KW-1185">Reference proteome</keyword>
<dbReference type="Gene3D" id="1.20.1600.10">
    <property type="entry name" value="Outer membrane efflux proteins (OEP)"/>
    <property type="match status" value="1"/>
</dbReference>
<dbReference type="PANTHER" id="PTHR30203">
    <property type="entry name" value="OUTER MEMBRANE CATION EFFLUX PROTEIN"/>
    <property type="match status" value="1"/>
</dbReference>
<dbReference type="EMBL" id="JAQQKW010000004">
    <property type="protein sequence ID" value="MDC7694184.1"/>
    <property type="molecule type" value="Genomic_DNA"/>
</dbReference>
<evidence type="ECO:0000256" key="1">
    <source>
        <dbReference type="ARBA" id="ARBA00007613"/>
    </source>
</evidence>
<feature type="chain" id="PRO_5046115046" evidence="2">
    <location>
        <begin position="19"/>
        <end position="465"/>
    </location>
</feature>
<reference evidence="3 4" key="1">
    <citation type="submission" date="2023-01" db="EMBL/GenBank/DDBJ databases">
        <title>Novel species of the genus Asticcacaulis isolated from rivers.</title>
        <authorList>
            <person name="Lu H."/>
        </authorList>
    </citation>
    <scope>NUCLEOTIDE SEQUENCE [LARGE SCALE GENOMIC DNA]</scope>
    <source>
        <strain evidence="3 4">DXS10W</strain>
    </source>
</reference>
<keyword evidence="2" id="KW-0732">Signal</keyword>
<accession>A0ABT5IDF9</accession>
<dbReference type="SUPFAM" id="SSF56954">
    <property type="entry name" value="Outer membrane efflux proteins (OEP)"/>
    <property type="match status" value="1"/>
</dbReference>
<sequence length="465" mass="50174">MRAVVFLFSLSAATPVFAAEPPAASPACIDQQPAAVATYQTLWSEFADPGLICLAQHVLNDNPNLKAIRARVEAGSSIIKAQRARRQLSVDGLITGYSGNDQIGSNTDASLGRAGLEARWEIDVRQRLSLEEARAGYARDRDAALYESSAFSLLADLTQRLIALRALDGKIDLQIQIVNLRLRQVQRETARLQSGLVRGGRSQDLEANLAAEQNALEGLQAQRQATLVQIEALTGYSRDQLNDALRPKALPPVPAPAAVAALPLDRLAFNPKVRAAASEVAREETNHQIALAARWPRVSLSGFLGLQDGSNGLRLSANPIQSLSAQLLSPIFDRGRIDADVATAASYKKSAIASYHAALTEALEDSQLAVAEYEGAYKQGLASEKALAMSVRALQIDQSRQRAGLVSDDIVTEGELKRLSRQMAIIQEQEQAHVAFVRLQRVLGPQSALSTSSAYNYAKVQGLKQ</sequence>
<evidence type="ECO:0000313" key="3">
    <source>
        <dbReference type="EMBL" id="MDC7694184.1"/>
    </source>
</evidence>
<proteinExistence type="inferred from homology"/>
<dbReference type="PANTHER" id="PTHR30203:SF30">
    <property type="entry name" value="OUTER MEMBRANE PROTEIN-RELATED"/>
    <property type="match status" value="1"/>
</dbReference>
<dbReference type="InterPro" id="IPR003423">
    <property type="entry name" value="OMP_efflux"/>
</dbReference>
<protein>
    <submittedName>
        <fullName evidence="3">TolC family protein</fullName>
    </submittedName>
</protein>
<dbReference type="RefSeq" id="WP_272740906.1">
    <property type="nucleotide sequence ID" value="NZ_JAQQKW010000004.1"/>
</dbReference>
<dbReference type="Proteomes" id="UP001216595">
    <property type="component" value="Unassembled WGS sequence"/>
</dbReference>
<dbReference type="Gene3D" id="2.20.200.10">
    <property type="entry name" value="Outer membrane efflux proteins (OEP)"/>
    <property type="match status" value="1"/>
</dbReference>
<organism evidence="3 4">
    <name type="scientific">Asticcacaulis currens</name>
    <dbReference type="NCBI Taxonomy" id="2984210"/>
    <lineage>
        <taxon>Bacteria</taxon>
        <taxon>Pseudomonadati</taxon>
        <taxon>Pseudomonadota</taxon>
        <taxon>Alphaproteobacteria</taxon>
        <taxon>Caulobacterales</taxon>
        <taxon>Caulobacteraceae</taxon>
        <taxon>Asticcacaulis</taxon>
    </lineage>
</organism>
<evidence type="ECO:0000256" key="2">
    <source>
        <dbReference type="SAM" id="SignalP"/>
    </source>
</evidence>
<dbReference type="Pfam" id="PF02321">
    <property type="entry name" value="OEP"/>
    <property type="match status" value="2"/>
</dbReference>
<gene>
    <name evidence="3" type="ORF">PQU94_07795</name>
</gene>
<feature type="signal peptide" evidence="2">
    <location>
        <begin position="1"/>
        <end position="18"/>
    </location>
</feature>
<dbReference type="InterPro" id="IPR010131">
    <property type="entry name" value="MdtP/NodT-like"/>
</dbReference>
<evidence type="ECO:0000313" key="4">
    <source>
        <dbReference type="Proteomes" id="UP001216595"/>
    </source>
</evidence>
<comment type="similarity">
    <text evidence="1">Belongs to the outer membrane factor (OMF) (TC 1.B.17) family.</text>
</comment>
<comment type="caution">
    <text evidence="3">The sequence shown here is derived from an EMBL/GenBank/DDBJ whole genome shotgun (WGS) entry which is preliminary data.</text>
</comment>